<gene>
    <name evidence="1" type="ORF">L1049_020127</name>
</gene>
<reference evidence="1 2" key="1">
    <citation type="journal article" date="2024" name="Plant J.">
        <title>Genome sequences and population genomics reveal climatic adaptation and genomic divergence between two closely related sweetgum species.</title>
        <authorList>
            <person name="Xu W.Q."/>
            <person name="Ren C.Q."/>
            <person name="Zhang X.Y."/>
            <person name="Comes H.P."/>
            <person name="Liu X.H."/>
            <person name="Li Y.G."/>
            <person name="Kettle C.J."/>
            <person name="Jalonen R."/>
            <person name="Gaisberger H."/>
            <person name="Ma Y.Z."/>
            <person name="Qiu Y.X."/>
        </authorList>
    </citation>
    <scope>NUCLEOTIDE SEQUENCE [LARGE SCALE GENOMIC DNA]</scope>
    <source>
        <strain evidence="1">Hangzhou</strain>
    </source>
</reference>
<evidence type="ECO:0000313" key="2">
    <source>
        <dbReference type="Proteomes" id="UP001415857"/>
    </source>
</evidence>
<dbReference type="PANTHER" id="PTHR33674:SF10">
    <property type="entry name" value="YIPPEE DOMAIN-CONTAINING PROTEIN"/>
    <property type="match status" value="1"/>
</dbReference>
<proteinExistence type="predicted"/>
<dbReference type="InterPro" id="IPR045282">
    <property type="entry name" value="At4g08330-like"/>
</dbReference>
<comment type="caution">
    <text evidence="1">The sequence shown here is derived from an EMBL/GenBank/DDBJ whole genome shotgun (WGS) entry which is preliminary data.</text>
</comment>
<dbReference type="AlphaFoldDB" id="A0AAP0S9D5"/>
<protein>
    <submittedName>
        <fullName evidence="1">Uncharacterized protein</fullName>
    </submittedName>
</protein>
<keyword evidence="2" id="KW-1185">Reference proteome</keyword>
<dbReference type="Proteomes" id="UP001415857">
    <property type="component" value="Unassembled WGS sequence"/>
</dbReference>
<dbReference type="EMBL" id="JBBPBK010000001">
    <property type="protein sequence ID" value="KAK9292168.1"/>
    <property type="molecule type" value="Genomic_DNA"/>
</dbReference>
<organism evidence="1 2">
    <name type="scientific">Liquidambar formosana</name>
    <name type="common">Formosan gum</name>
    <dbReference type="NCBI Taxonomy" id="63359"/>
    <lineage>
        <taxon>Eukaryota</taxon>
        <taxon>Viridiplantae</taxon>
        <taxon>Streptophyta</taxon>
        <taxon>Embryophyta</taxon>
        <taxon>Tracheophyta</taxon>
        <taxon>Spermatophyta</taxon>
        <taxon>Magnoliopsida</taxon>
        <taxon>eudicotyledons</taxon>
        <taxon>Gunneridae</taxon>
        <taxon>Pentapetalae</taxon>
        <taxon>Saxifragales</taxon>
        <taxon>Altingiaceae</taxon>
        <taxon>Liquidambar</taxon>
    </lineage>
</organism>
<dbReference type="PANTHER" id="PTHR33674">
    <property type="entry name" value="METHIONINE-S-OXIDE REDUCTASE"/>
    <property type="match status" value="1"/>
</dbReference>
<dbReference type="Pfam" id="PF24046">
    <property type="entry name" value="At4g08330"/>
    <property type="match status" value="1"/>
</dbReference>
<sequence>MQTGERGKNIRVDLHPRRTRALPLPVTVPTEEANMLQDPAPHHTLSSTHTLSLSLFLSLSLTVTSNRTPIMFADDSYLDQDHDLHLSSSLRDVNYSCGSCGYQLNLNSCNRNTSVIGSKYGKSIKKGIISFFSIDESRFTQIVELRCIPYFTSKRSWGLFQRRTKLLCRKCGSHIGNAYKDNTSSYPLTMGKPNSISWDGISDCRMFDIKIRALLPLSAEEPDIFT</sequence>
<evidence type="ECO:0000313" key="1">
    <source>
        <dbReference type="EMBL" id="KAK9292168.1"/>
    </source>
</evidence>
<name>A0AAP0S9D5_LIQFO</name>
<accession>A0AAP0S9D5</accession>